<organism evidence="2 3">
    <name type="scientific">Niabella ginsengisoli</name>
    <dbReference type="NCBI Taxonomy" id="522298"/>
    <lineage>
        <taxon>Bacteria</taxon>
        <taxon>Pseudomonadati</taxon>
        <taxon>Bacteroidota</taxon>
        <taxon>Chitinophagia</taxon>
        <taxon>Chitinophagales</taxon>
        <taxon>Chitinophagaceae</taxon>
        <taxon>Niabella</taxon>
    </lineage>
</organism>
<dbReference type="Proteomes" id="UP001202248">
    <property type="component" value="Unassembled WGS sequence"/>
</dbReference>
<evidence type="ECO:0000313" key="3">
    <source>
        <dbReference type="Proteomes" id="UP001202248"/>
    </source>
</evidence>
<evidence type="ECO:0000313" key="2">
    <source>
        <dbReference type="EMBL" id="MCH5596586.1"/>
    </source>
</evidence>
<accession>A0ABS9SE36</accession>
<sequence>MYDGDNTLVGFGRIITDKATFAYLADVFILDAHRGRGLSKKMVEAFCQIADHFGLRRMMLATQDAHELYKQFGFEQLTNPETIMNRKGGELVDS</sequence>
<evidence type="ECO:0000259" key="1">
    <source>
        <dbReference type="PROSITE" id="PS51186"/>
    </source>
</evidence>
<dbReference type="EMBL" id="JAKWBL010000001">
    <property type="protein sequence ID" value="MCH5596586.1"/>
    <property type="molecule type" value="Genomic_DNA"/>
</dbReference>
<proteinExistence type="predicted"/>
<dbReference type="InterPro" id="IPR016181">
    <property type="entry name" value="Acyl_CoA_acyltransferase"/>
</dbReference>
<keyword evidence="3" id="KW-1185">Reference proteome</keyword>
<dbReference type="CDD" id="cd04301">
    <property type="entry name" value="NAT_SF"/>
    <property type="match status" value="1"/>
</dbReference>
<gene>
    <name evidence="2" type="ORF">MKP09_00895</name>
</gene>
<dbReference type="InterPro" id="IPR053144">
    <property type="entry name" value="Acetyltransferase_Butenolide"/>
</dbReference>
<dbReference type="Gene3D" id="3.40.630.30">
    <property type="match status" value="1"/>
</dbReference>
<dbReference type="Pfam" id="PF00583">
    <property type="entry name" value="Acetyltransf_1"/>
    <property type="match status" value="1"/>
</dbReference>
<dbReference type="PANTHER" id="PTHR43233:SF1">
    <property type="entry name" value="FAMILY N-ACETYLTRANSFERASE, PUTATIVE (AFU_ORTHOLOGUE AFUA_6G03350)-RELATED"/>
    <property type="match status" value="1"/>
</dbReference>
<dbReference type="PROSITE" id="PS51186">
    <property type="entry name" value="GNAT"/>
    <property type="match status" value="1"/>
</dbReference>
<comment type="caution">
    <text evidence="2">The sequence shown here is derived from an EMBL/GenBank/DDBJ whole genome shotgun (WGS) entry which is preliminary data.</text>
</comment>
<dbReference type="InterPro" id="IPR000182">
    <property type="entry name" value="GNAT_dom"/>
</dbReference>
<protein>
    <submittedName>
        <fullName evidence="2">GNAT family N-acetyltransferase</fullName>
    </submittedName>
</protein>
<dbReference type="PANTHER" id="PTHR43233">
    <property type="entry name" value="FAMILY N-ACETYLTRANSFERASE, PUTATIVE (AFU_ORTHOLOGUE AFUA_6G03350)-RELATED"/>
    <property type="match status" value="1"/>
</dbReference>
<dbReference type="SUPFAM" id="SSF55729">
    <property type="entry name" value="Acyl-CoA N-acyltransferases (Nat)"/>
    <property type="match status" value="1"/>
</dbReference>
<reference evidence="2 3" key="1">
    <citation type="submission" date="2022-02" db="EMBL/GenBank/DDBJ databases">
        <authorList>
            <person name="Min J."/>
        </authorList>
    </citation>
    <scope>NUCLEOTIDE SEQUENCE [LARGE SCALE GENOMIC DNA]</scope>
    <source>
        <strain evidence="2 3">GR10-1</strain>
    </source>
</reference>
<feature type="domain" description="N-acetyltransferase" evidence="1">
    <location>
        <begin position="1"/>
        <end position="89"/>
    </location>
</feature>
<name>A0ABS9SE36_9BACT</name>